<name>A0A1D2MPI5_ORCCI</name>
<sequence>MDSSTNYQEAGSEVVSLRNSFLLPTAKLDDQKFEFYFIMDVSGSMYGRPWELASRALFLFLQSLPADCYFNVITFDEDFTCIFPQSVKYSQETLEQAKSEIPELFTGGYTEDFINVLNYVLSCPQVPGYLTQIFSLTDAELTSEPEETVKLYAANSKRFRSFCLGIGNRVDQDMVKRIAGGNPGMYDYVRTNEFMESKVLNLLKLSLKPALLKPIRVSSHSKLTQVLEP</sequence>
<evidence type="ECO:0000313" key="3">
    <source>
        <dbReference type="Proteomes" id="UP000094527"/>
    </source>
</evidence>
<gene>
    <name evidence="2" type="ORF">Ocin01_11747</name>
</gene>
<dbReference type="PANTHER" id="PTHR45737">
    <property type="entry name" value="VON WILLEBRAND FACTOR A DOMAIN-CONTAINING PROTEIN 5A"/>
    <property type="match status" value="1"/>
</dbReference>
<dbReference type="GO" id="GO:0032991">
    <property type="term" value="C:protein-containing complex"/>
    <property type="evidence" value="ECO:0007669"/>
    <property type="project" value="UniProtKB-ARBA"/>
</dbReference>
<dbReference type="Gene3D" id="3.40.50.410">
    <property type="entry name" value="von Willebrand factor, type A domain"/>
    <property type="match status" value="1"/>
</dbReference>
<dbReference type="SMART" id="SM00327">
    <property type="entry name" value="VWA"/>
    <property type="match status" value="1"/>
</dbReference>
<dbReference type="PANTHER" id="PTHR45737:SF6">
    <property type="entry name" value="VON WILLEBRAND FACTOR A DOMAIN-CONTAINING PROTEIN 5A"/>
    <property type="match status" value="1"/>
</dbReference>
<dbReference type="EMBL" id="LJIJ01000732">
    <property type="protein sequence ID" value="ODM94943.1"/>
    <property type="molecule type" value="Genomic_DNA"/>
</dbReference>
<feature type="domain" description="VWFA" evidence="1">
    <location>
        <begin position="34"/>
        <end position="215"/>
    </location>
</feature>
<dbReference type="Proteomes" id="UP000094527">
    <property type="component" value="Unassembled WGS sequence"/>
</dbReference>
<evidence type="ECO:0000259" key="1">
    <source>
        <dbReference type="PROSITE" id="PS50234"/>
    </source>
</evidence>
<dbReference type="SUPFAM" id="SSF53300">
    <property type="entry name" value="vWA-like"/>
    <property type="match status" value="1"/>
</dbReference>
<protein>
    <submittedName>
        <fullName evidence="2">von Willebrand factor A domain-containing protein 5A</fullName>
    </submittedName>
</protein>
<organism evidence="2 3">
    <name type="scientific">Orchesella cincta</name>
    <name type="common">Springtail</name>
    <name type="synonym">Podura cincta</name>
    <dbReference type="NCBI Taxonomy" id="48709"/>
    <lineage>
        <taxon>Eukaryota</taxon>
        <taxon>Metazoa</taxon>
        <taxon>Ecdysozoa</taxon>
        <taxon>Arthropoda</taxon>
        <taxon>Hexapoda</taxon>
        <taxon>Collembola</taxon>
        <taxon>Entomobryomorpha</taxon>
        <taxon>Entomobryoidea</taxon>
        <taxon>Orchesellidae</taxon>
        <taxon>Orchesellinae</taxon>
        <taxon>Orchesella</taxon>
    </lineage>
</organism>
<dbReference type="PROSITE" id="PS50234">
    <property type="entry name" value="VWFA"/>
    <property type="match status" value="1"/>
</dbReference>
<dbReference type="OrthoDB" id="299997at2759"/>
<accession>A0A1D2MPI5</accession>
<dbReference type="AlphaFoldDB" id="A0A1D2MPI5"/>
<reference evidence="2 3" key="1">
    <citation type="journal article" date="2016" name="Genome Biol. Evol.">
        <title>Gene Family Evolution Reflects Adaptation to Soil Environmental Stressors in the Genome of the Collembolan Orchesella cincta.</title>
        <authorList>
            <person name="Faddeeva-Vakhrusheva A."/>
            <person name="Derks M.F."/>
            <person name="Anvar S.Y."/>
            <person name="Agamennone V."/>
            <person name="Suring W."/>
            <person name="Smit S."/>
            <person name="van Straalen N.M."/>
            <person name="Roelofs D."/>
        </authorList>
    </citation>
    <scope>NUCLEOTIDE SEQUENCE [LARGE SCALE GENOMIC DNA]</scope>
    <source>
        <tissue evidence="2">Mixed pool</tissue>
    </source>
</reference>
<dbReference type="STRING" id="48709.A0A1D2MPI5"/>
<dbReference type="Pfam" id="PF13768">
    <property type="entry name" value="VWA_3"/>
    <property type="match status" value="1"/>
</dbReference>
<keyword evidence="3" id="KW-1185">Reference proteome</keyword>
<proteinExistence type="predicted"/>
<dbReference type="InterPro" id="IPR036465">
    <property type="entry name" value="vWFA_dom_sf"/>
</dbReference>
<comment type="caution">
    <text evidence="2">The sequence shown here is derived from an EMBL/GenBank/DDBJ whole genome shotgun (WGS) entry which is preliminary data.</text>
</comment>
<dbReference type="InterPro" id="IPR002035">
    <property type="entry name" value="VWF_A"/>
</dbReference>
<evidence type="ECO:0000313" key="2">
    <source>
        <dbReference type="EMBL" id="ODM94943.1"/>
    </source>
</evidence>